<dbReference type="PANTHER" id="PTHR42855:SF1">
    <property type="entry name" value="ABC TRANSPORTER DOMAIN-CONTAINING PROTEIN"/>
    <property type="match status" value="1"/>
</dbReference>
<reference evidence="4 5" key="1">
    <citation type="submission" date="2019-03" db="EMBL/GenBank/DDBJ databases">
        <title>Genomic Encyclopedia of Type Strains, Phase IV (KMG-IV): sequencing the most valuable type-strain genomes for metagenomic binning, comparative biology and taxonomic classification.</title>
        <authorList>
            <person name="Goeker M."/>
        </authorList>
    </citation>
    <scope>NUCLEOTIDE SEQUENCE [LARGE SCALE GENOMIC DNA]</scope>
    <source>
        <strain evidence="4 5">DSM 29481</strain>
    </source>
</reference>
<proteinExistence type="predicted"/>
<dbReference type="InterPro" id="IPR027417">
    <property type="entry name" value="P-loop_NTPase"/>
</dbReference>
<feature type="domain" description="ABC transporter" evidence="3">
    <location>
        <begin position="2"/>
        <end position="229"/>
    </location>
</feature>
<keyword evidence="5" id="KW-1185">Reference proteome</keyword>
<sequence length="511" mass="59328">MLILKDVTIKDQKNHILLDKFNYSLGNEDKVGIIGEEGNGKSTLLKAIYNTKQIEDYAEVSGTIITDMKHIGYFEQQLNDKWQESYVYEYVLKNDVADIIEAEDYNRLKEFEQLCHQVHLDATCLTSEQKIKTLSGGEKVKLQLIKLLASHPELLLFDEPTNDLDIETLEWLEQFIVQQTIPVIFISHDETLLEHAANVIIHLEQRNKKTKCVHTIYRGTYQEYVNSRAMKLNKEAALASKEQLEYQKKMIKLNDMRNAVHDALNDTVRNPSMGQLLKKKMKNIKALENRYERDGVHKVDTVEEAIDVYFEATPLPAAKIVMQYQLKELRIQERILLQDVDLLIKGQAKVVITGPNGCGKSLLLKRLYEEIKLRNDLKVGYMPQAYAQCFQEHETPIQFLLEEGDQKDVTRARELLGRMKFTSDEMIHSLMELSEGQKAKVYLLRFIKTNCNVLLLDEPTRNLSPLTNPLLRQILKEFKGCILAVSHDRKFIEEVFTTRYQIVGQRLIRWK</sequence>
<dbReference type="Proteomes" id="UP000295773">
    <property type="component" value="Unassembled WGS sequence"/>
</dbReference>
<dbReference type="Gene3D" id="3.40.50.300">
    <property type="entry name" value="P-loop containing nucleotide triphosphate hydrolases"/>
    <property type="match status" value="2"/>
</dbReference>
<dbReference type="GO" id="GO:0005524">
    <property type="term" value="F:ATP binding"/>
    <property type="evidence" value="ECO:0007669"/>
    <property type="project" value="UniProtKB-KW"/>
</dbReference>
<gene>
    <name evidence="4" type="ORF">EDD61_11853</name>
</gene>
<accession>A0A4R3T911</accession>
<dbReference type="SUPFAM" id="SSF52540">
    <property type="entry name" value="P-loop containing nucleoside triphosphate hydrolases"/>
    <property type="match status" value="2"/>
</dbReference>
<dbReference type="InterPro" id="IPR003593">
    <property type="entry name" value="AAA+_ATPase"/>
</dbReference>
<dbReference type="PANTHER" id="PTHR42855">
    <property type="entry name" value="ABC TRANSPORTER ATP-BINDING SUBUNIT"/>
    <property type="match status" value="1"/>
</dbReference>
<protein>
    <submittedName>
        <fullName evidence="4">ATPase subunit of ABC transporter with duplicated ATPase domains</fullName>
    </submittedName>
</protein>
<organism evidence="4 5">
    <name type="scientific">Longicatena caecimuris</name>
    <dbReference type="NCBI Taxonomy" id="1796635"/>
    <lineage>
        <taxon>Bacteria</taxon>
        <taxon>Bacillati</taxon>
        <taxon>Bacillota</taxon>
        <taxon>Erysipelotrichia</taxon>
        <taxon>Erysipelotrichales</taxon>
        <taxon>Erysipelotrichaceae</taxon>
        <taxon>Longicatena</taxon>
    </lineage>
</organism>
<evidence type="ECO:0000256" key="2">
    <source>
        <dbReference type="ARBA" id="ARBA00022840"/>
    </source>
</evidence>
<evidence type="ECO:0000256" key="1">
    <source>
        <dbReference type="ARBA" id="ARBA00022741"/>
    </source>
</evidence>
<evidence type="ECO:0000313" key="4">
    <source>
        <dbReference type="EMBL" id="TCU57609.1"/>
    </source>
</evidence>
<dbReference type="SMART" id="SM00382">
    <property type="entry name" value="AAA"/>
    <property type="match status" value="2"/>
</dbReference>
<dbReference type="CDD" id="cd03221">
    <property type="entry name" value="ABCF_EF-3"/>
    <property type="match status" value="1"/>
</dbReference>
<keyword evidence="1" id="KW-0547">Nucleotide-binding</keyword>
<keyword evidence="2" id="KW-0067">ATP-binding</keyword>
<dbReference type="AlphaFoldDB" id="A0A4R3T911"/>
<name>A0A4R3T911_9FIRM</name>
<dbReference type="InterPro" id="IPR051309">
    <property type="entry name" value="ABCF_ATPase"/>
</dbReference>
<dbReference type="GO" id="GO:0016887">
    <property type="term" value="F:ATP hydrolysis activity"/>
    <property type="evidence" value="ECO:0007669"/>
    <property type="project" value="InterPro"/>
</dbReference>
<evidence type="ECO:0000313" key="5">
    <source>
        <dbReference type="Proteomes" id="UP000295773"/>
    </source>
</evidence>
<dbReference type="PROSITE" id="PS00211">
    <property type="entry name" value="ABC_TRANSPORTER_1"/>
    <property type="match status" value="1"/>
</dbReference>
<comment type="caution">
    <text evidence="4">The sequence shown here is derived from an EMBL/GenBank/DDBJ whole genome shotgun (WGS) entry which is preliminary data.</text>
</comment>
<dbReference type="InterPro" id="IPR003439">
    <property type="entry name" value="ABC_transporter-like_ATP-bd"/>
</dbReference>
<dbReference type="PROSITE" id="PS50893">
    <property type="entry name" value="ABC_TRANSPORTER_2"/>
    <property type="match status" value="1"/>
</dbReference>
<dbReference type="RefSeq" id="WP_132225310.1">
    <property type="nucleotide sequence ID" value="NZ_JANKBG010000017.1"/>
</dbReference>
<dbReference type="EMBL" id="SMBP01000018">
    <property type="protein sequence ID" value="TCU57609.1"/>
    <property type="molecule type" value="Genomic_DNA"/>
</dbReference>
<dbReference type="InterPro" id="IPR017871">
    <property type="entry name" value="ABC_transporter-like_CS"/>
</dbReference>
<dbReference type="Pfam" id="PF00005">
    <property type="entry name" value="ABC_tran"/>
    <property type="match status" value="2"/>
</dbReference>
<evidence type="ECO:0000259" key="3">
    <source>
        <dbReference type="PROSITE" id="PS50893"/>
    </source>
</evidence>